<evidence type="ECO:0000313" key="3">
    <source>
        <dbReference type="EMBL" id="PQJ95754.1"/>
    </source>
</evidence>
<dbReference type="Proteomes" id="UP000239936">
    <property type="component" value="Unassembled WGS sequence"/>
</dbReference>
<dbReference type="GO" id="GO:0016787">
    <property type="term" value="F:hydrolase activity"/>
    <property type="evidence" value="ECO:0007669"/>
    <property type="project" value="UniProtKB-KW"/>
</dbReference>
<comment type="caution">
    <text evidence="3">The sequence shown here is derived from an EMBL/GenBank/DDBJ whole genome shotgun (WGS) entry which is preliminary data.</text>
</comment>
<name>A0A2S7XPT6_9GAMM</name>
<protein>
    <submittedName>
        <fullName evidence="3">Ribonuclease N</fullName>
    </submittedName>
</protein>
<keyword evidence="1" id="KW-0540">Nuclease</keyword>
<dbReference type="AlphaFoldDB" id="A0A2S7XPT6"/>
<organism evidence="3 4">
    <name type="scientific">Chromatium okenii</name>
    <dbReference type="NCBI Taxonomy" id="61644"/>
    <lineage>
        <taxon>Bacteria</taxon>
        <taxon>Pseudomonadati</taxon>
        <taxon>Pseudomonadota</taxon>
        <taxon>Gammaproteobacteria</taxon>
        <taxon>Chromatiales</taxon>
        <taxon>Chromatiaceae</taxon>
        <taxon>Chromatium</taxon>
    </lineage>
</organism>
<dbReference type="InterPro" id="IPR000026">
    <property type="entry name" value="N1-like"/>
</dbReference>
<dbReference type="GO" id="GO:0004521">
    <property type="term" value="F:RNA endonuclease activity"/>
    <property type="evidence" value="ECO:0007669"/>
    <property type="project" value="InterPro"/>
</dbReference>
<dbReference type="Pfam" id="PF00545">
    <property type="entry name" value="Ribonuclease"/>
    <property type="match status" value="1"/>
</dbReference>
<dbReference type="OrthoDB" id="5326845at2"/>
<dbReference type="InterPro" id="IPR016191">
    <property type="entry name" value="Ribonuclease/ribotoxin"/>
</dbReference>
<accession>A0A2S7XPT6</accession>
<dbReference type="GO" id="GO:0003723">
    <property type="term" value="F:RNA binding"/>
    <property type="evidence" value="ECO:0007669"/>
    <property type="project" value="InterPro"/>
</dbReference>
<reference evidence="3 4" key="1">
    <citation type="submission" date="2018-01" db="EMBL/GenBank/DDBJ databases">
        <title>The complete genome sequence of Chromatium okenii LaCa, a purple sulfur bacterium with a turbulent life.</title>
        <authorList>
            <person name="Luedin S.M."/>
            <person name="Liechti N."/>
            <person name="Storelli N."/>
            <person name="Danza F."/>
            <person name="Wittwer M."/>
            <person name="Pothier J.F."/>
            <person name="Tonolla M.A."/>
        </authorList>
    </citation>
    <scope>NUCLEOTIDE SEQUENCE [LARGE SCALE GENOMIC DNA]</scope>
    <source>
        <strain evidence="3 4">LaCa</strain>
    </source>
</reference>
<sequence length="109" mass="12374">MLRANQSSEEVMKSVNAMIPKIKHDNLSSEARETLKLIDNGGPFPYAQDGTVFHNREGKLPTKSPHYYHEYTVKSSNSNGRGAQRIITGENGVKYFTDDHYQSFKEIKP</sequence>
<dbReference type="SUPFAM" id="SSF53933">
    <property type="entry name" value="Microbial ribonucleases"/>
    <property type="match status" value="1"/>
</dbReference>
<proteinExistence type="predicted"/>
<keyword evidence="4" id="KW-1185">Reference proteome</keyword>
<evidence type="ECO:0000256" key="1">
    <source>
        <dbReference type="ARBA" id="ARBA00022722"/>
    </source>
</evidence>
<keyword evidence="2" id="KW-0378">Hydrolase</keyword>
<evidence type="ECO:0000313" key="4">
    <source>
        <dbReference type="Proteomes" id="UP000239936"/>
    </source>
</evidence>
<dbReference type="EMBL" id="PPGH01000037">
    <property type="protein sequence ID" value="PQJ95754.1"/>
    <property type="molecule type" value="Genomic_DNA"/>
</dbReference>
<dbReference type="Gene3D" id="3.10.450.30">
    <property type="entry name" value="Microbial ribonucleases"/>
    <property type="match status" value="1"/>
</dbReference>
<evidence type="ECO:0000256" key="2">
    <source>
        <dbReference type="ARBA" id="ARBA00022801"/>
    </source>
</evidence>
<gene>
    <name evidence="3" type="ORF">CXB77_12465</name>
</gene>